<reference evidence="5" key="2">
    <citation type="submission" date="2010-01" db="EMBL/GenBank/DDBJ databases">
        <title>The complete genome of Conexibacter woesei DSM 14684.</title>
        <authorList>
            <consortium name="US DOE Joint Genome Institute (JGI-PGF)"/>
            <person name="Lucas S."/>
            <person name="Copeland A."/>
            <person name="Lapidus A."/>
            <person name="Glavina del Rio T."/>
            <person name="Dalin E."/>
            <person name="Tice H."/>
            <person name="Bruce D."/>
            <person name="Goodwin L."/>
            <person name="Pitluck S."/>
            <person name="Kyrpides N."/>
            <person name="Mavromatis K."/>
            <person name="Ivanova N."/>
            <person name="Mikhailova N."/>
            <person name="Chertkov O."/>
            <person name="Brettin T."/>
            <person name="Detter J.C."/>
            <person name="Han C."/>
            <person name="Larimer F."/>
            <person name="Land M."/>
            <person name="Hauser L."/>
            <person name="Markowitz V."/>
            <person name="Cheng J.-F."/>
            <person name="Hugenholtz P."/>
            <person name="Woyke T."/>
            <person name="Wu D."/>
            <person name="Pukall R."/>
            <person name="Steenblock K."/>
            <person name="Schneider S."/>
            <person name="Klenk H.-P."/>
            <person name="Eisen J.A."/>
        </authorList>
    </citation>
    <scope>NUCLEOTIDE SEQUENCE [LARGE SCALE GENOMIC DNA]</scope>
    <source>
        <strain evidence="5">DSM 14684 / CIP 108061 / JCM 11494 / NBRC 100937 / ID131577</strain>
    </source>
</reference>
<dbReference type="Pfam" id="PF08241">
    <property type="entry name" value="Methyltransf_11"/>
    <property type="match status" value="1"/>
</dbReference>
<feature type="transmembrane region" description="Helical" evidence="2">
    <location>
        <begin position="57"/>
        <end position="77"/>
    </location>
</feature>
<dbReference type="NCBIfam" id="NF037959">
    <property type="entry name" value="MFS_SpdSyn"/>
    <property type="match status" value="1"/>
</dbReference>
<protein>
    <recommendedName>
        <fullName evidence="3">Methyltransferase type 11 domain-containing protein</fullName>
    </recommendedName>
</protein>
<gene>
    <name evidence="4" type="ordered locus">Cwoe_3006</name>
</gene>
<feature type="transmembrane region" description="Helical" evidence="2">
    <location>
        <begin position="159"/>
        <end position="181"/>
    </location>
</feature>
<dbReference type="HOGENOM" id="CLU_008530_1_0_11"/>
<reference evidence="4 5" key="1">
    <citation type="journal article" date="2010" name="Stand. Genomic Sci.">
        <title>Complete genome sequence of Conexibacter woesei type strain (ID131577).</title>
        <authorList>
            <person name="Pukall R."/>
            <person name="Lapidus A."/>
            <person name="Glavina Del Rio T."/>
            <person name="Copeland A."/>
            <person name="Tice H."/>
            <person name="Cheng J.-F."/>
            <person name="Lucas S."/>
            <person name="Chen F."/>
            <person name="Nolan M."/>
            <person name="Bruce D."/>
            <person name="Goodwin L."/>
            <person name="Pitluck S."/>
            <person name="Mavromatis K."/>
            <person name="Ivanova N."/>
            <person name="Ovchinnikova G."/>
            <person name="Pati A."/>
            <person name="Chen A."/>
            <person name="Palaniappan K."/>
            <person name="Land M."/>
            <person name="Hauser L."/>
            <person name="Chang Y.-J."/>
            <person name="Jeffries C.D."/>
            <person name="Chain P."/>
            <person name="Meincke L."/>
            <person name="Sims D."/>
            <person name="Brettin T."/>
            <person name="Detter J.C."/>
            <person name="Rohde M."/>
            <person name="Goeker M."/>
            <person name="Bristow J."/>
            <person name="Eisen J.A."/>
            <person name="Markowitz V."/>
            <person name="Kyrpides N.C."/>
            <person name="Klenk H.-P."/>
            <person name="Hugenholtz P."/>
        </authorList>
    </citation>
    <scope>NUCLEOTIDE SEQUENCE [LARGE SCALE GENOMIC DNA]</scope>
    <source>
        <strain evidence="5">DSM 14684 / CIP 108061 / JCM 11494 / NBRC 100937 / ID131577</strain>
    </source>
</reference>
<sequence>MATTSAPEGAQPAPISLAPAVAAATVFVASGAVLVLEILAVRLLAPYVGLTLETTTSIIGAALAGIAVGAALGGWFADRRDPRRLVVVLLIGGGLLALLTVPIVRALGPGARGGGDVAALGITLLALVPSAAVLSAVSPTVVRLQLRDLRASGTVVGRLSAWATAGALLGTFGTGFVLVPLMPVSSAVLAVGILLVLVGMALGLYTRALGSAAGAGAVAATVALAVLAATRDTPCDAESTYHCARIVADAERPTGRELLLDDVRHSYVDLADPTYLRYRYVQWIADAIDRTTRAPEPLDVVFVGGGGFTLPRWLTASRPGSRAHVLEVDGELVDLARERLGLRTTPDLRVTVGDARTTLRDEPASSADVVVGDAFGNLAVPWHLATREWMQEVRRVLKPGGLYALNVIDRPPLNLLRAEAATMLPLFEHVQLVAIPGADGNPGGGNSVLLASDRPLPDGSGFGILDADNYDRAAVERFAEDGELLRDDYAPVDQLLTTSS</sequence>
<dbReference type="SUPFAM" id="SSF103473">
    <property type="entry name" value="MFS general substrate transporter"/>
    <property type="match status" value="1"/>
</dbReference>
<dbReference type="InterPro" id="IPR036259">
    <property type="entry name" value="MFS_trans_sf"/>
</dbReference>
<feature type="transmembrane region" description="Helical" evidence="2">
    <location>
        <begin position="212"/>
        <end position="230"/>
    </location>
</feature>
<evidence type="ECO:0000313" key="4">
    <source>
        <dbReference type="EMBL" id="ADB51425.1"/>
    </source>
</evidence>
<feature type="domain" description="Methyltransferase type 11" evidence="3">
    <location>
        <begin position="304"/>
        <end position="404"/>
    </location>
</feature>
<dbReference type="Proteomes" id="UP000008229">
    <property type="component" value="Chromosome"/>
</dbReference>
<dbReference type="STRING" id="469383.Cwoe_3006"/>
<dbReference type="InterPro" id="IPR013216">
    <property type="entry name" value="Methyltransf_11"/>
</dbReference>
<dbReference type="AlphaFoldDB" id="D3FC10"/>
<keyword evidence="2" id="KW-0812">Transmembrane</keyword>
<evidence type="ECO:0000256" key="2">
    <source>
        <dbReference type="SAM" id="Phobius"/>
    </source>
</evidence>
<dbReference type="CDD" id="cd02440">
    <property type="entry name" value="AdoMet_MTases"/>
    <property type="match status" value="1"/>
</dbReference>
<keyword evidence="2" id="KW-0472">Membrane</keyword>
<feature type="transmembrane region" description="Helical" evidence="2">
    <location>
        <begin position="21"/>
        <end position="45"/>
    </location>
</feature>
<feature type="transmembrane region" description="Helical" evidence="2">
    <location>
        <begin position="117"/>
        <end position="138"/>
    </location>
</feature>
<dbReference type="InterPro" id="IPR029063">
    <property type="entry name" value="SAM-dependent_MTases_sf"/>
</dbReference>
<dbReference type="OrthoDB" id="8221452at2"/>
<dbReference type="eggNOG" id="COG0421">
    <property type="taxonomic scope" value="Bacteria"/>
</dbReference>
<dbReference type="GO" id="GO:0006596">
    <property type="term" value="P:polyamine biosynthetic process"/>
    <property type="evidence" value="ECO:0007669"/>
    <property type="project" value="UniProtKB-KW"/>
</dbReference>
<name>D3FC10_CONWI</name>
<evidence type="ECO:0000313" key="5">
    <source>
        <dbReference type="Proteomes" id="UP000008229"/>
    </source>
</evidence>
<dbReference type="KEGG" id="cwo:Cwoe_3006"/>
<dbReference type="RefSeq" id="WP_012934476.1">
    <property type="nucleotide sequence ID" value="NC_013739.1"/>
</dbReference>
<evidence type="ECO:0000259" key="3">
    <source>
        <dbReference type="Pfam" id="PF08241"/>
    </source>
</evidence>
<feature type="transmembrane region" description="Helical" evidence="2">
    <location>
        <begin position="84"/>
        <end position="105"/>
    </location>
</feature>
<keyword evidence="1" id="KW-0620">Polyamine biosynthesis</keyword>
<dbReference type="SUPFAM" id="SSF53335">
    <property type="entry name" value="S-adenosyl-L-methionine-dependent methyltransferases"/>
    <property type="match status" value="1"/>
</dbReference>
<accession>D3FC10</accession>
<keyword evidence="2" id="KW-1133">Transmembrane helix</keyword>
<dbReference type="GO" id="GO:0008757">
    <property type="term" value="F:S-adenosylmethionine-dependent methyltransferase activity"/>
    <property type="evidence" value="ECO:0007669"/>
    <property type="project" value="InterPro"/>
</dbReference>
<dbReference type="PANTHER" id="PTHR43317:SF1">
    <property type="entry name" value="THERMOSPERMINE SYNTHASE ACAULIS5"/>
    <property type="match status" value="1"/>
</dbReference>
<evidence type="ECO:0000256" key="1">
    <source>
        <dbReference type="ARBA" id="ARBA00023115"/>
    </source>
</evidence>
<dbReference type="PANTHER" id="PTHR43317">
    <property type="entry name" value="THERMOSPERMINE SYNTHASE ACAULIS5"/>
    <property type="match status" value="1"/>
</dbReference>
<dbReference type="Gene3D" id="3.40.50.150">
    <property type="entry name" value="Vaccinia Virus protein VP39"/>
    <property type="match status" value="1"/>
</dbReference>
<keyword evidence="5" id="KW-1185">Reference proteome</keyword>
<proteinExistence type="predicted"/>
<feature type="transmembrane region" description="Helical" evidence="2">
    <location>
        <begin position="187"/>
        <end position="205"/>
    </location>
</feature>
<organism evidence="4 5">
    <name type="scientific">Conexibacter woesei (strain DSM 14684 / CCUG 47730 / CIP 108061 / JCM 11494 / NBRC 100937 / ID131577)</name>
    <dbReference type="NCBI Taxonomy" id="469383"/>
    <lineage>
        <taxon>Bacteria</taxon>
        <taxon>Bacillati</taxon>
        <taxon>Actinomycetota</taxon>
        <taxon>Thermoleophilia</taxon>
        <taxon>Solirubrobacterales</taxon>
        <taxon>Conexibacteraceae</taxon>
        <taxon>Conexibacter</taxon>
    </lineage>
</organism>
<dbReference type="EMBL" id="CP001854">
    <property type="protein sequence ID" value="ADB51425.1"/>
    <property type="molecule type" value="Genomic_DNA"/>
</dbReference>